<dbReference type="Proteomes" id="UP000249661">
    <property type="component" value="Unassembled WGS sequence"/>
</dbReference>
<evidence type="ECO:0000313" key="1">
    <source>
        <dbReference type="EMBL" id="RAH65693.1"/>
    </source>
</evidence>
<gene>
    <name evidence="1" type="ORF">BO66DRAFT_333272</name>
</gene>
<reference evidence="1" key="1">
    <citation type="submission" date="2018-02" db="EMBL/GenBank/DDBJ databases">
        <title>The genomes of Aspergillus section Nigri reveals drivers in fungal speciation.</title>
        <authorList>
            <consortium name="DOE Joint Genome Institute"/>
            <person name="Vesth T.C."/>
            <person name="Nybo J."/>
            <person name="Theobald S."/>
            <person name="Brandl J."/>
            <person name="Frisvad J.C."/>
            <person name="Nielsen K.F."/>
            <person name="Lyhne E.K."/>
            <person name="Kogle M.E."/>
            <person name="Kuo A."/>
            <person name="Riley R."/>
            <person name="Clum A."/>
            <person name="Nolan M."/>
            <person name="Lipzen A."/>
            <person name="Salamov A."/>
            <person name="Henrissat B."/>
            <person name="Wiebenga A."/>
            <person name="De vries R.P."/>
            <person name="Grigoriev I.V."/>
            <person name="Mortensen U.H."/>
            <person name="Andersen M.R."/>
            <person name="Baker S.E."/>
        </authorList>
    </citation>
    <scope>NUCLEOTIDE SEQUENCE</scope>
    <source>
        <strain evidence="1">CBS 121060</strain>
    </source>
</reference>
<keyword evidence="2" id="KW-1185">Reference proteome</keyword>
<dbReference type="EMBL" id="KZ824991">
    <property type="protein sequence ID" value="RAH65693.1"/>
    <property type="molecule type" value="Genomic_DNA"/>
</dbReference>
<name>A0ACD1GWW6_9EURO</name>
<organism evidence="1 2">
    <name type="scientific">Aspergillus aculeatinus CBS 121060</name>
    <dbReference type="NCBI Taxonomy" id="1448322"/>
    <lineage>
        <taxon>Eukaryota</taxon>
        <taxon>Fungi</taxon>
        <taxon>Dikarya</taxon>
        <taxon>Ascomycota</taxon>
        <taxon>Pezizomycotina</taxon>
        <taxon>Eurotiomycetes</taxon>
        <taxon>Eurotiomycetidae</taxon>
        <taxon>Eurotiales</taxon>
        <taxon>Aspergillaceae</taxon>
        <taxon>Aspergillus</taxon>
        <taxon>Aspergillus subgen. Circumdati</taxon>
    </lineage>
</organism>
<protein>
    <submittedName>
        <fullName evidence="1">Uncharacterized protein</fullName>
    </submittedName>
</protein>
<evidence type="ECO:0000313" key="2">
    <source>
        <dbReference type="Proteomes" id="UP000249661"/>
    </source>
</evidence>
<proteinExistence type="predicted"/>
<accession>A0ACD1GWW6</accession>
<sequence>MSFLYQFILLALSLFLGVGEASKWRNPHHATTSTASPNPSSTALSLTATTISSPSTAVTSSSSSSSNSNTTIWQPQVGTTWQIILTDPIDPSTITTSSSSSTEVYDLDLWLNDAATIADLHAQHRKVICYFSAGSYESYRPDKAAFPASTLGNTLDGWPDEQWLDIRSADVRAVLAARLDLAAQKGCDGVDPDNVDGYDNDNGLGLTAADAVEFVKWLAEQAHARGMAVGLKNAGGIIPDVIAEMRWCVNEQCVEMGECETYAPFVAAGKPVFHIEYPEGEGVGKVKVAEEEKSRACQGNGAAGFSTVLKNLGLDAWVEVC</sequence>